<organism evidence="1">
    <name type="scientific">Rhizophora mucronata</name>
    <name type="common">Asiatic mangrove</name>
    <dbReference type="NCBI Taxonomy" id="61149"/>
    <lineage>
        <taxon>Eukaryota</taxon>
        <taxon>Viridiplantae</taxon>
        <taxon>Streptophyta</taxon>
        <taxon>Embryophyta</taxon>
        <taxon>Tracheophyta</taxon>
        <taxon>Spermatophyta</taxon>
        <taxon>Magnoliopsida</taxon>
        <taxon>eudicotyledons</taxon>
        <taxon>Gunneridae</taxon>
        <taxon>Pentapetalae</taxon>
        <taxon>rosids</taxon>
        <taxon>fabids</taxon>
        <taxon>Malpighiales</taxon>
        <taxon>Rhizophoraceae</taxon>
        <taxon>Rhizophora</taxon>
    </lineage>
</organism>
<dbReference type="EMBL" id="GGEC01000044">
    <property type="protein sequence ID" value="MBW80527.1"/>
    <property type="molecule type" value="Transcribed_RNA"/>
</dbReference>
<proteinExistence type="predicted"/>
<protein>
    <submittedName>
        <fullName evidence="1">Uncharacterized protein</fullName>
    </submittedName>
</protein>
<dbReference type="AlphaFoldDB" id="A0A2P2IH75"/>
<accession>A0A2P2IH75</accession>
<sequence>MGIVLVQHGHPIVFITKAFSPRCLSLFVYEKELLAIILQFLNEAIMYKEGISQLRLITAVLNICWTKSCTLLVSIVG</sequence>
<evidence type="ECO:0000313" key="1">
    <source>
        <dbReference type="EMBL" id="MBW80527.1"/>
    </source>
</evidence>
<name>A0A2P2IH75_RHIMU</name>
<reference evidence="1" key="1">
    <citation type="submission" date="2018-02" db="EMBL/GenBank/DDBJ databases">
        <title>Rhizophora mucronata_Transcriptome.</title>
        <authorList>
            <person name="Meera S.P."/>
            <person name="Sreeshan A."/>
            <person name="Augustine A."/>
        </authorList>
    </citation>
    <scope>NUCLEOTIDE SEQUENCE</scope>
    <source>
        <tissue evidence="1">Leaf</tissue>
    </source>
</reference>